<sequence>MDATAAGTGFVVLIWVLTAISLLIVGLRVVAKVKINHFGLDDVLMIIALILGIVAAALNTNGVHYGYGRPDETVPEPYAVLARKSYIIGQAVLIACTAMGRAAFVVYLLAILGGQKWQRIILISLAVMELIFNLVAIVLIFGGCSPPEFLWDHTIGGHCWPGDIQVYYGYFSSVFNVFIDLYLAVVPTYIFWHLKLKVAIKLSLIGLMSCGLVAMAAALVKTIQLHEINNGTLGGTMNLIRWGYIEAHLVIITASVPCLRSLILSGFHYMNSSGQRSRSYELGAAFTGTRRGTTTVTAHNNSQHRRADSRLRTMLSNRSNGDDGASAHHILESRTSMDAVKFSEGNSQDLRTRPFGISKQVDVTITMHNHSPDDDDGFKQ</sequence>
<evidence type="ECO:0000256" key="6">
    <source>
        <dbReference type="SAM" id="Phobius"/>
    </source>
</evidence>
<keyword evidence="9" id="KW-1185">Reference proteome</keyword>
<evidence type="ECO:0000256" key="4">
    <source>
        <dbReference type="ARBA" id="ARBA00023136"/>
    </source>
</evidence>
<evidence type="ECO:0000259" key="7">
    <source>
        <dbReference type="Pfam" id="PF20684"/>
    </source>
</evidence>
<feature type="transmembrane region" description="Helical" evidence="6">
    <location>
        <begin position="245"/>
        <end position="269"/>
    </location>
</feature>
<dbReference type="InterPro" id="IPR052337">
    <property type="entry name" value="SAT4-like"/>
</dbReference>
<gene>
    <name evidence="8" type="ORF">BHQ10_005034</name>
</gene>
<dbReference type="PANTHER" id="PTHR33048">
    <property type="entry name" value="PTH11-LIKE INTEGRAL MEMBRANE PROTEIN (AFU_ORTHOLOGUE AFUA_5G11245)"/>
    <property type="match status" value="1"/>
</dbReference>
<feature type="transmembrane region" description="Helical" evidence="6">
    <location>
        <begin position="87"/>
        <end position="113"/>
    </location>
</feature>
<dbReference type="PANTHER" id="PTHR33048:SF155">
    <property type="entry name" value="INTEGRAL MEMBRANE PROTEIN"/>
    <property type="match status" value="1"/>
</dbReference>
<evidence type="ECO:0000256" key="3">
    <source>
        <dbReference type="ARBA" id="ARBA00022989"/>
    </source>
</evidence>
<name>A0A364KZP6_TALAM</name>
<feature type="transmembrane region" description="Helical" evidence="6">
    <location>
        <begin position="204"/>
        <end position="225"/>
    </location>
</feature>
<feature type="domain" description="Rhodopsin" evidence="7">
    <location>
        <begin position="27"/>
        <end position="263"/>
    </location>
</feature>
<accession>A0A364KZP6</accession>
<proteinExistence type="inferred from homology"/>
<dbReference type="GO" id="GO:0016020">
    <property type="term" value="C:membrane"/>
    <property type="evidence" value="ECO:0007669"/>
    <property type="project" value="UniProtKB-SubCell"/>
</dbReference>
<comment type="subcellular location">
    <subcellularLocation>
        <location evidence="1">Membrane</location>
        <topology evidence="1">Multi-pass membrane protein</topology>
    </subcellularLocation>
</comment>
<feature type="transmembrane region" description="Helical" evidence="6">
    <location>
        <begin position="43"/>
        <end position="67"/>
    </location>
</feature>
<keyword evidence="3 6" id="KW-1133">Transmembrane helix</keyword>
<evidence type="ECO:0000313" key="8">
    <source>
        <dbReference type="EMBL" id="RAO69022.1"/>
    </source>
</evidence>
<feature type="transmembrane region" description="Helical" evidence="6">
    <location>
        <begin position="12"/>
        <end position="31"/>
    </location>
</feature>
<dbReference type="OrthoDB" id="5429740at2759"/>
<dbReference type="Pfam" id="PF20684">
    <property type="entry name" value="Fung_rhodopsin"/>
    <property type="match status" value="1"/>
</dbReference>
<evidence type="ECO:0000256" key="5">
    <source>
        <dbReference type="ARBA" id="ARBA00038359"/>
    </source>
</evidence>
<evidence type="ECO:0000256" key="2">
    <source>
        <dbReference type="ARBA" id="ARBA00022692"/>
    </source>
</evidence>
<evidence type="ECO:0000256" key="1">
    <source>
        <dbReference type="ARBA" id="ARBA00004141"/>
    </source>
</evidence>
<protein>
    <recommendedName>
        <fullName evidence="7">Rhodopsin domain-containing protein</fullName>
    </recommendedName>
</protein>
<comment type="similarity">
    <text evidence="5">Belongs to the SAT4 family.</text>
</comment>
<keyword evidence="2 6" id="KW-0812">Transmembrane</keyword>
<evidence type="ECO:0000313" key="9">
    <source>
        <dbReference type="Proteomes" id="UP000249363"/>
    </source>
</evidence>
<dbReference type="InterPro" id="IPR049326">
    <property type="entry name" value="Rhodopsin_dom_fungi"/>
</dbReference>
<dbReference type="RefSeq" id="XP_040733538.1">
    <property type="nucleotide sequence ID" value="XM_040877466.1"/>
</dbReference>
<dbReference type="GeneID" id="63794250"/>
<organism evidence="8 9">
    <name type="scientific">Talaromyces amestolkiae</name>
    <dbReference type="NCBI Taxonomy" id="1196081"/>
    <lineage>
        <taxon>Eukaryota</taxon>
        <taxon>Fungi</taxon>
        <taxon>Dikarya</taxon>
        <taxon>Ascomycota</taxon>
        <taxon>Pezizomycotina</taxon>
        <taxon>Eurotiomycetes</taxon>
        <taxon>Eurotiomycetidae</taxon>
        <taxon>Eurotiales</taxon>
        <taxon>Trichocomaceae</taxon>
        <taxon>Talaromyces</taxon>
        <taxon>Talaromyces sect. Talaromyces</taxon>
    </lineage>
</organism>
<dbReference type="AlphaFoldDB" id="A0A364KZP6"/>
<dbReference type="Proteomes" id="UP000249363">
    <property type="component" value="Unassembled WGS sequence"/>
</dbReference>
<keyword evidence="4 6" id="KW-0472">Membrane</keyword>
<feature type="transmembrane region" description="Helical" evidence="6">
    <location>
        <begin position="120"/>
        <end position="141"/>
    </location>
</feature>
<reference evidence="8 9" key="1">
    <citation type="journal article" date="2017" name="Biotechnol. Biofuels">
        <title>Differential beta-glucosidase expression as a function of carbon source availability in Talaromyces amestolkiae: a genomic and proteomic approach.</title>
        <authorList>
            <person name="de Eugenio L.I."/>
            <person name="Mendez-Liter J.A."/>
            <person name="Nieto-Dominguez M."/>
            <person name="Alonso L."/>
            <person name="Gil-Munoz J."/>
            <person name="Barriuso J."/>
            <person name="Prieto A."/>
            <person name="Martinez M.J."/>
        </authorList>
    </citation>
    <scope>NUCLEOTIDE SEQUENCE [LARGE SCALE GENOMIC DNA]</scope>
    <source>
        <strain evidence="8 9">CIB</strain>
    </source>
</reference>
<dbReference type="EMBL" id="MIKG01000008">
    <property type="protein sequence ID" value="RAO69022.1"/>
    <property type="molecule type" value="Genomic_DNA"/>
</dbReference>
<comment type="caution">
    <text evidence="8">The sequence shown here is derived from an EMBL/GenBank/DDBJ whole genome shotgun (WGS) entry which is preliminary data.</text>
</comment>
<dbReference type="STRING" id="1196081.A0A364KZP6"/>
<feature type="transmembrane region" description="Helical" evidence="6">
    <location>
        <begin position="170"/>
        <end position="192"/>
    </location>
</feature>